<reference evidence="2" key="2">
    <citation type="submission" date="2018-03" db="EMBL/GenBank/DDBJ databases">
        <title>The Triticum urartu genome reveals the dynamic nature of wheat genome evolution.</title>
        <authorList>
            <person name="Ling H."/>
            <person name="Ma B."/>
            <person name="Shi X."/>
            <person name="Liu H."/>
            <person name="Dong L."/>
            <person name="Sun H."/>
            <person name="Cao Y."/>
            <person name="Gao Q."/>
            <person name="Zheng S."/>
            <person name="Li Y."/>
            <person name="Yu Y."/>
            <person name="Du H."/>
            <person name="Qi M."/>
            <person name="Li Y."/>
            <person name="Yu H."/>
            <person name="Cui Y."/>
            <person name="Wang N."/>
            <person name="Chen C."/>
            <person name="Wu H."/>
            <person name="Zhao Y."/>
            <person name="Zhang J."/>
            <person name="Li Y."/>
            <person name="Zhou W."/>
            <person name="Zhang B."/>
            <person name="Hu W."/>
            <person name="Eijk M."/>
            <person name="Tang J."/>
            <person name="Witsenboer H."/>
            <person name="Zhao S."/>
            <person name="Li Z."/>
            <person name="Zhang A."/>
            <person name="Wang D."/>
            <person name="Liang C."/>
        </authorList>
    </citation>
    <scope>NUCLEOTIDE SEQUENCE [LARGE SCALE GENOMIC DNA]</scope>
    <source>
        <strain evidence="2">cv. G1812</strain>
    </source>
</reference>
<sequence>MTVAAAPKEIHSSQPSDAAVRAKGRRPNLPPQHAAMEAERPWHRPSSPPSSHTPSKSSGYGWSRTPTPRSYLPASLGSSATSTMSYRSWDPAPPLAGHFLLEEMPPHRRLLT</sequence>
<reference evidence="3" key="1">
    <citation type="journal article" date="2013" name="Nature">
        <title>Draft genome of the wheat A-genome progenitor Triticum urartu.</title>
        <authorList>
            <person name="Ling H.Q."/>
            <person name="Zhao S."/>
            <person name="Liu D."/>
            <person name="Wang J."/>
            <person name="Sun H."/>
            <person name="Zhang C."/>
            <person name="Fan H."/>
            <person name="Li D."/>
            <person name="Dong L."/>
            <person name="Tao Y."/>
            <person name="Gao C."/>
            <person name="Wu H."/>
            <person name="Li Y."/>
            <person name="Cui Y."/>
            <person name="Guo X."/>
            <person name="Zheng S."/>
            <person name="Wang B."/>
            <person name="Yu K."/>
            <person name="Liang Q."/>
            <person name="Yang W."/>
            <person name="Lou X."/>
            <person name="Chen J."/>
            <person name="Feng M."/>
            <person name="Jian J."/>
            <person name="Zhang X."/>
            <person name="Luo G."/>
            <person name="Jiang Y."/>
            <person name="Liu J."/>
            <person name="Wang Z."/>
            <person name="Sha Y."/>
            <person name="Zhang B."/>
            <person name="Wu H."/>
            <person name="Tang D."/>
            <person name="Shen Q."/>
            <person name="Xue P."/>
            <person name="Zou S."/>
            <person name="Wang X."/>
            <person name="Liu X."/>
            <person name="Wang F."/>
            <person name="Yang Y."/>
            <person name="An X."/>
            <person name="Dong Z."/>
            <person name="Zhang K."/>
            <person name="Zhang X."/>
            <person name="Luo M.C."/>
            <person name="Dvorak J."/>
            <person name="Tong Y."/>
            <person name="Wang J."/>
            <person name="Yang H."/>
            <person name="Li Z."/>
            <person name="Wang D."/>
            <person name="Zhang A."/>
            <person name="Wang J."/>
        </authorList>
    </citation>
    <scope>NUCLEOTIDE SEQUENCE</scope>
    <source>
        <strain evidence="3">cv. G1812</strain>
    </source>
</reference>
<dbReference type="EnsemblPlants" id="TuG1812G0600001157.01.T01">
    <property type="protein sequence ID" value="TuG1812G0600001157.01.T01"/>
    <property type="gene ID" value="TuG1812G0600001157.01"/>
</dbReference>
<evidence type="ECO:0000313" key="2">
    <source>
        <dbReference type="EnsemblPlants" id="TuG1812G0600001157.01.T01"/>
    </source>
</evidence>
<name>A0A8R7QNK4_TRIUA</name>
<keyword evidence="3" id="KW-1185">Reference proteome</keyword>
<proteinExistence type="predicted"/>
<evidence type="ECO:0000313" key="3">
    <source>
        <dbReference type="Proteomes" id="UP000015106"/>
    </source>
</evidence>
<protein>
    <submittedName>
        <fullName evidence="2">Uncharacterized protein</fullName>
    </submittedName>
</protein>
<dbReference type="Gramene" id="TuG1812G0600001157.01.T01">
    <property type="protein sequence ID" value="TuG1812G0600001157.01.T01"/>
    <property type="gene ID" value="TuG1812G0600001157.01"/>
</dbReference>
<reference evidence="2" key="3">
    <citation type="submission" date="2022-06" db="UniProtKB">
        <authorList>
            <consortium name="EnsemblPlants"/>
        </authorList>
    </citation>
    <scope>IDENTIFICATION</scope>
</reference>
<organism evidence="2 3">
    <name type="scientific">Triticum urartu</name>
    <name type="common">Red wild einkorn</name>
    <name type="synonym">Crithodium urartu</name>
    <dbReference type="NCBI Taxonomy" id="4572"/>
    <lineage>
        <taxon>Eukaryota</taxon>
        <taxon>Viridiplantae</taxon>
        <taxon>Streptophyta</taxon>
        <taxon>Embryophyta</taxon>
        <taxon>Tracheophyta</taxon>
        <taxon>Spermatophyta</taxon>
        <taxon>Magnoliopsida</taxon>
        <taxon>Liliopsida</taxon>
        <taxon>Poales</taxon>
        <taxon>Poaceae</taxon>
        <taxon>BOP clade</taxon>
        <taxon>Pooideae</taxon>
        <taxon>Triticodae</taxon>
        <taxon>Triticeae</taxon>
        <taxon>Triticinae</taxon>
        <taxon>Triticum</taxon>
    </lineage>
</organism>
<dbReference type="AlphaFoldDB" id="A0A8R7QNK4"/>
<feature type="compositionally biased region" description="Low complexity" evidence="1">
    <location>
        <begin position="49"/>
        <end position="58"/>
    </location>
</feature>
<feature type="compositionally biased region" description="Polar residues" evidence="1">
    <location>
        <begin position="76"/>
        <end position="86"/>
    </location>
</feature>
<accession>A0A8R7QNK4</accession>
<dbReference type="Proteomes" id="UP000015106">
    <property type="component" value="Chromosome 6"/>
</dbReference>
<evidence type="ECO:0000256" key="1">
    <source>
        <dbReference type="SAM" id="MobiDB-lite"/>
    </source>
</evidence>
<feature type="region of interest" description="Disordered" evidence="1">
    <location>
        <begin position="1"/>
        <end position="89"/>
    </location>
</feature>